<proteinExistence type="predicted"/>
<dbReference type="Gene3D" id="3.55.50.30">
    <property type="match status" value="1"/>
</dbReference>
<reference evidence="4 5" key="1">
    <citation type="submission" date="2019-03" db="EMBL/GenBank/DDBJ databases">
        <title>Genomic Encyclopedia of Archaeal and Bacterial Type Strains, Phase II (KMG-II): from individual species to whole genera.</title>
        <authorList>
            <person name="Goeker M."/>
        </authorList>
    </citation>
    <scope>NUCLEOTIDE SEQUENCE [LARGE SCALE GENOMIC DNA]</scope>
    <source>
        <strain evidence="4 5">DSM 28353</strain>
    </source>
</reference>
<dbReference type="PANTHER" id="PTHR30273">
    <property type="entry name" value="PERIPLASMIC SIGNAL SENSOR AND SIGMA FACTOR ACTIVATOR FECR-RELATED"/>
    <property type="match status" value="1"/>
</dbReference>
<dbReference type="PIRSF" id="PIRSF018266">
    <property type="entry name" value="FecR"/>
    <property type="match status" value="1"/>
</dbReference>
<dbReference type="AlphaFoldDB" id="A0A4R6WKQ2"/>
<keyword evidence="1" id="KW-1133">Transmembrane helix</keyword>
<accession>A0A4R6WKQ2</accession>
<dbReference type="InterPro" id="IPR012373">
    <property type="entry name" value="Ferrdict_sens_TM"/>
</dbReference>
<sequence length="386" mass="43634">MEQQENLKKLFIRYLHGAYTTEDLDRLLAYFDDVRSEAELRQYIERALQEDMDLSALDSKIRSVDSAAYGTLQEYTRTTQVKHWSFLRVAASIALLLTASWAIYQFAYKPTDEMTRITQGNVDENNITPGTDRAILTLADGKDYVLDGKGEEIINDGNSVRYVDGKLLASLDKPSLVALRTPMGGQYRAILPDGTKVWLNAASEIRYPSAFFSENRQVSVKGEVYFEVAKDPKRPFIVETDDQRLEVLGTHFNINAYEDDGAIWTTLSEGSVRILQLSSNKEILLKPGQQSQNLAGGGLRVQKVDIDQVISWKDGMYVLRNQEIGVFGKQLARWYNIEVDMGAYSQRKLSVIIPRSATLSTVLEAITLETGIHFKVEERRVTAIRN</sequence>
<organism evidence="4 5">
    <name type="scientific">Sphingobacterium yanglingense</name>
    <dbReference type="NCBI Taxonomy" id="1437280"/>
    <lineage>
        <taxon>Bacteria</taxon>
        <taxon>Pseudomonadati</taxon>
        <taxon>Bacteroidota</taxon>
        <taxon>Sphingobacteriia</taxon>
        <taxon>Sphingobacteriales</taxon>
        <taxon>Sphingobacteriaceae</taxon>
        <taxon>Sphingobacterium</taxon>
    </lineage>
</organism>
<dbReference type="Gene3D" id="2.60.120.1440">
    <property type="match status" value="1"/>
</dbReference>
<evidence type="ECO:0000313" key="5">
    <source>
        <dbReference type="Proteomes" id="UP000295292"/>
    </source>
</evidence>
<feature type="domain" description="Protein FecR C-terminal" evidence="3">
    <location>
        <begin position="317"/>
        <end position="382"/>
    </location>
</feature>
<feature type="transmembrane region" description="Helical" evidence="1">
    <location>
        <begin position="86"/>
        <end position="107"/>
    </location>
</feature>
<evidence type="ECO:0000256" key="1">
    <source>
        <dbReference type="SAM" id="Phobius"/>
    </source>
</evidence>
<dbReference type="Pfam" id="PF16344">
    <property type="entry name" value="FecR_C"/>
    <property type="match status" value="1"/>
</dbReference>
<feature type="domain" description="FecR protein" evidence="2">
    <location>
        <begin position="179"/>
        <end position="273"/>
    </location>
</feature>
<comment type="caution">
    <text evidence="4">The sequence shown here is derived from an EMBL/GenBank/DDBJ whole genome shotgun (WGS) entry which is preliminary data.</text>
</comment>
<keyword evidence="1" id="KW-0472">Membrane</keyword>
<evidence type="ECO:0000313" key="4">
    <source>
        <dbReference type="EMBL" id="TDQ79292.1"/>
    </source>
</evidence>
<dbReference type="Proteomes" id="UP000295292">
    <property type="component" value="Unassembled WGS sequence"/>
</dbReference>
<dbReference type="OrthoDB" id="649666at2"/>
<keyword evidence="5" id="KW-1185">Reference proteome</keyword>
<dbReference type="GO" id="GO:0016989">
    <property type="term" value="F:sigma factor antagonist activity"/>
    <property type="evidence" value="ECO:0007669"/>
    <property type="project" value="TreeGrafter"/>
</dbReference>
<name>A0A4R6WKQ2_9SPHI</name>
<gene>
    <name evidence="4" type="ORF">CLV99_0726</name>
</gene>
<dbReference type="RefSeq" id="WP_133583092.1">
    <property type="nucleotide sequence ID" value="NZ_SNYV01000011.1"/>
</dbReference>
<dbReference type="Pfam" id="PF04773">
    <property type="entry name" value="FecR"/>
    <property type="match status" value="1"/>
</dbReference>
<evidence type="ECO:0000259" key="2">
    <source>
        <dbReference type="Pfam" id="PF04773"/>
    </source>
</evidence>
<protein>
    <submittedName>
        <fullName evidence="4">FecR family protein</fullName>
    </submittedName>
</protein>
<dbReference type="PANTHER" id="PTHR30273:SF2">
    <property type="entry name" value="PROTEIN FECR"/>
    <property type="match status" value="1"/>
</dbReference>
<keyword evidence="1" id="KW-0812">Transmembrane</keyword>
<dbReference type="InterPro" id="IPR006860">
    <property type="entry name" value="FecR"/>
</dbReference>
<evidence type="ECO:0000259" key="3">
    <source>
        <dbReference type="Pfam" id="PF16344"/>
    </source>
</evidence>
<dbReference type="FunFam" id="2.60.120.1440:FF:000001">
    <property type="entry name" value="Putative anti-sigma factor"/>
    <property type="match status" value="1"/>
</dbReference>
<dbReference type="InterPro" id="IPR032508">
    <property type="entry name" value="FecR_C"/>
</dbReference>
<dbReference type="EMBL" id="SNYV01000011">
    <property type="protein sequence ID" value="TDQ79292.1"/>
    <property type="molecule type" value="Genomic_DNA"/>
</dbReference>